<keyword evidence="2" id="KW-1185">Reference proteome</keyword>
<name>A0A401JDL7_9PROT</name>
<dbReference type="EMBL" id="BGOW01000014">
    <property type="protein sequence ID" value="GBL45751.1"/>
    <property type="molecule type" value="Genomic_DNA"/>
</dbReference>
<protein>
    <submittedName>
        <fullName evidence="1">Uncharacterized protein</fullName>
    </submittedName>
</protein>
<evidence type="ECO:0000313" key="2">
    <source>
        <dbReference type="Proteomes" id="UP000286806"/>
    </source>
</evidence>
<evidence type="ECO:0000313" key="1">
    <source>
        <dbReference type="EMBL" id="GBL45751.1"/>
    </source>
</evidence>
<dbReference type="Proteomes" id="UP000286806">
    <property type="component" value="Unassembled WGS sequence"/>
</dbReference>
<dbReference type="InterPro" id="IPR029044">
    <property type="entry name" value="Nucleotide-diphossugar_trans"/>
</dbReference>
<dbReference type="Gene3D" id="3.90.550.10">
    <property type="entry name" value="Spore Coat Polysaccharide Biosynthesis Protein SpsA, Chain A"/>
    <property type="match status" value="1"/>
</dbReference>
<organism evidence="1 2">
    <name type="scientific">Sulfuriferula multivorans</name>
    <dbReference type="NCBI Taxonomy" id="1559896"/>
    <lineage>
        <taxon>Bacteria</taxon>
        <taxon>Pseudomonadati</taxon>
        <taxon>Pseudomonadota</taxon>
        <taxon>Betaproteobacteria</taxon>
        <taxon>Nitrosomonadales</taxon>
        <taxon>Sulfuricellaceae</taxon>
        <taxon>Sulfuriferula</taxon>
    </lineage>
</organism>
<dbReference type="AlphaFoldDB" id="A0A401JDL7"/>
<reference evidence="1 2" key="1">
    <citation type="journal article" date="2019" name="Front. Microbiol.">
        <title>Genomes of Neutrophilic Sulfur-Oxidizing Chemolithoautotrophs Representing 9 Proteobacterial Species From 8 Genera.</title>
        <authorList>
            <person name="Watanabe T."/>
            <person name="Kojima H."/>
            <person name="Umezawa K."/>
            <person name="Hori C."/>
            <person name="Takasuka T.E."/>
            <person name="Kato Y."/>
            <person name="Fukui M."/>
        </authorList>
    </citation>
    <scope>NUCLEOTIDE SEQUENCE [LARGE SCALE GENOMIC DNA]</scope>
    <source>
        <strain evidence="1 2">TTN</strain>
    </source>
</reference>
<comment type="caution">
    <text evidence="1">The sequence shown here is derived from an EMBL/GenBank/DDBJ whole genome shotgun (WGS) entry which is preliminary data.</text>
</comment>
<sequence>MFYKLKDRLRRSYFSSRVQGILHTAPVELGDTTAPAVLSQLQHKDVLMYLAAVKSFARRVPPSIVHVVDDGSLTPEDRVLLSQHVPDIRFHALVDCREPGLPTGGTWERLTAIARLSQTHYVIQLDADTLTRGPIDEVKNTVQANRAFAIGTRNGQEIEIARELAGWTRASAGAANHVQVQAEIHFDRLREAPTLKYTRGCSGFAGFPAGPGKIELMRSVSAQMQELIGDKWNEWGSEQVMSNLVVANQSAAMVLPHPDYTDCEKLQPDTTRFVHFIGTCRFRNGRYAEMINRLVQDEKI</sequence>
<proteinExistence type="predicted"/>
<gene>
    <name evidence="1" type="ORF">SFMTTN_1562</name>
</gene>
<dbReference type="SUPFAM" id="SSF53448">
    <property type="entry name" value="Nucleotide-diphospho-sugar transferases"/>
    <property type="match status" value="1"/>
</dbReference>
<accession>A0A401JDL7</accession>